<sequence>MIDRFWLAVTTVAVALSATVFWWPRTDVEPPRLVRARSEVWVLPEDPRPAFDETVLSPELIGTQIFGVTKAPQKGAPEPATWMIGAVYRVGKKPFALVRFSEASRQDYSVTLMDKLPDGKIVNEIRDSLLIVRDGKKRVELALRQSMPMPEAGK</sequence>
<dbReference type="AlphaFoldDB" id="A0A840BFC9"/>
<keyword evidence="1" id="KW-1133">Transmembrane helix</keyword>
<feature type="transmembrane region" description="Helical" evidence="1">
    <location>
        <begin position="6"/>
        <end position="23"/>
    </location>
</feature>
<comment type="caution">
    <text evidence="2">The sequence shown here is derived from an EMBL/GenBank/DDBJ whole genome shotgun (WGS) entry which is preliminary data.</text>
</comment>
<organism evidence="2 3">
    <name type="scientific">Niveibacterium umoris</name>
    <dbReference type="NCBI Taxonomy" id="1193620"/>
    <lineage>
        <taxon>Bacteria</taxon>
        <taxon>Pseudomonadati</taxon>
        <taxon>Pseudomonadota</taxon>
        <taxon>Betaproteobacteria</taxon>
        <taxon>Rhodocyclales</taxon>
        <taxon>Rhodocyclaceae</taxon>
        <taxon>Niveibacterium</taxon>
    </lineage>
</organism>
<dbReference type="RefSeq" id="WP_183633964.1">
    <property type="nucleotide sequence ID" value="NZ_BAABLE010000011.1"/>
</dbReference>
<keyword evidence="1" id="KW-0472">Membrane</keyword>
<reference evidence="2 3" key="1">
    <citation type="submission" date="2020-08" db="EMBL/GenBank/DDBJ databases">
        <title>Genomic Encyclopedia of Type Strains, Phase IV (KMG-IV): sequencing the most valuable type-strain genomes for metagenomic binning, comparative biology and taxonomic classification.</title>
        <authorList>
            <person name="Goeker M."/>
        </authorList>
    </citation>
    <scope>NUCLEOTIDE SEQUENCE [LARGE SCALE GENOMIC DNA]</scope>
    <source>
        <strain evidence="2 3">DSM 106739</strain>
    </source>
</reference>
<gene>
    <name evidence="2" type="ORF">GGR36_001549</name>
</gene>
<evidence type="ECO:0000313" key="3">
    <source>
        <dbReference type="Proteomes" id="UP000561045"/>
    </source>
</evidence>
<name>A0A840BFC9_9RHOO</name>
<evidence type="ECO:0000313" key="2">
    <source>
        <dbReference type="EMBL" id="MBB4012241.1"/>
    </source>
</evidence>
<keyword evidence="3" id="KW-1185">Reference proteome</keyword>
<dbReference type="Proteomes" id="UP000561045">
    <property type="component" value="Unassembled WGS sequence"/>
</dbReference>
<proteinExistence type="predicted"/>
<evidence type="ECO:0000256" key="1">
    <source>
        <dbReference type="SAM" id="Phobius"/>
    </source>
</evidence>
<dbReference type="EMBL" id="JACIET010000001">
    <property type="protein sequence ID" value="MBB4012241.1"/>
    <property type="molecule type" value="Genomic_DNA"/>
</dbReference>
<protein>
    <submittedName>
        <fullName evidence="2">Uncharacterized protein</fullName>
    </submittedName>
</protein>
<accession>A0A840BFC9</accession>
<keyword evidence="1" id="KW-0812">Transmembrane</keyword>